<comment type="similarity">
    <text evidence="2">Belongs to the cation diffusion facilitator (CDF) transporter (TC 2.A.4) family. FieF subfamily.</text>
</comment>
<evidence type="ECO:0000259" key="12">
    <source>
        <dbReference type="Pfam" id="PF16916"/>
    </source>
</evidence>
<sequence>MPSETSPQQAARLMRRATLASTLVAVTLIVSKALVWWQSGSVALLASLVDSLMDGGASLVTLIAVRYSLQPADAEHRFGHGKAEALAGLGQSAFISVSSVLLMIEGGRKLIHPEPVEATGMAIGVMVLSIVLTLALVLYQRHVIRRTGSTAVAGDALHYVSDLLMNVAIIGAIVAAGFGFLRADALVALAVGTFMLVAALQIGHAAVQLLLDRELDDTQRNRIAAVIGVQPGVMGFHDLRTRLSGRTVFIQVHVELDKELSLEQAHDIIVNVAQALRQRMPGAEIIIHPDPVARPEKILLPGHGPAMLPDGGSGR</sequence>
<evidence type="ECO:0000256" key="5">
    <source>
        <dbReference type="ARBA" id="ARBA00022496"/>
    </source>
</evidence>
<evidence type="ECO:0000313" key="13">
    <source>
        <dbReference type="EMBL" id="MCK0537631.1"/>
    </source>
</evidence>
<evidence type="ECO:0000256" key="8">
    <source>
        <dbReference type="ARBA" id="ARBA00022989"/>
    </source>
</evidence>
<dbReference type="SUPFAM" id="SSF160240">
    <property type="entry name" value="Cation efflux protein cytoplasmic domain-like"/>
    <property type="match status" value="1"/>
</dbReference>
<comment type="caution">
    <text evidence="13">The sequence shown here is derived from an EMBL/GenBank/DDBJ whole genome shotgun (WGS) entry which is preliminary data.</text>
</comment>
<dbReference type="InterPro" id="IPR027469">
    <property type="entry name" value="Cation_efflux_TMD_sf"/>
</dbReference>
<accession>A0ABT0E714</accession>
<dbReference type="Gene3D" id="3.30.70.1350">
    <property type="entry name" value="Cation efflux protein, cytoplasmic domain"/>
    <property type="match status" value="1"/>
</dbReference>
<dbReference type="PANTHER" id="PTHR43840">
    <property type="entry name" value="MITOCHONDRIAL METAL TRANSPORTER 1-RELATED"/>
    <property type="match status" value="1"/>
</dbReference>
<evidence type="ECO:0000256" key="1">
    <source>
        <dbReference type="ARBA" id="ARBA00004141"/>
    </source>
</evidence>
<keyword evidence="5" id="KW-0410">Iron transport</keyword>
<dbReference type="InterPro" id="IPR036837">
    <property type="entry name" value="Cation_efflux_CTD_sf"/>
</dbReference>
<keyword evidence="7" id="KW-0862">Zinc</keyword>
<name>A0ABT0E714_9GAMM</name>
<dbReference type="Gene3D" id="1.20.1510.10">
    <property type="entry name" value="Cation efflux protein transmembrane domain"/>
    <property type="match status" value="1"/>
</dbReference>
<keyword evidence="9 10" id="KW-0472">Membrane</keyword>
<gene>
    <name evidence="13" type="ORF">MU846_07905</name>
</gene>
<dbReference type="InterPro" id="IPR002524">
    <property type="entry name" value="Cation_efflux"/>
</dbReference>
<evidence type="ECO:0000256" key="3">
    <source>
        <dbReference type="ARBA" id="ARBA00022448"/>
    </source>
</evidence>
<dbReference type="Pfam" id="PF16916">
    <property type="entry name" value="ZT_dimer"/>
    <property type="match status" value="1"/>
</dbReference>
<keyword evidence="7" id="KW-0406">Ion transport</keyword>
<evidence type="ECO:0000256" key="10">
    <source>
        <dbReference type="SAM" id="Phobius"/>
    </source>
</evidence>
<dbReference type="InterPro" id="IPR027470">
    <property type="entry name" value="Cation_efflux_CTD"/>
</dbReference>
<keyword evidence="3" id="KW-0813">Transport</keyword>
<feature type="domain" description="Cation efflux protein transmembrane" evidence="11">
    <location>
        <begin position="19"/>
        <end position="211"/>
    </location>
</feature>
<feature type="domain" description="Cation efflux protein cytoplasmic" evidence="12">
    <location>
        <begin position="215"/>
        <end position="291"/>
    </location>
</feature>
<keyword evidence="8 10" id="KW-1133">Transmembrane helix</keyword>
<keyword evidence="4" id="KW-1003">Cell membrane</keyword>
<dbReference type="Proteomes" id="UP001165524">
    <property type="component" value="Unassembled WGS sequence"/>
</dbReference>
<evidence type="ECO:0000313" key="14">
    <source>
        <dbReference type="Proteomes" id="UP001165524"/>
    </source>
</evidence>
<keyword evidence="5" id="KW-0408">Iron</keyword>
<dbReference type="InterPro" id="IPR050291">
    <property type="entry name" value="CDF_Transporter"/>
</dbReference>
<dbReference type="PANTHER" id="PTHR43840:SF41">
    <property type="entry name" value="CATION-EFFLUX PUMP FIEF"/>
    <property type="match status" value="1"/>
</dbReference>
<proteinExistence type="inferred from homology"/>
<feature type="transmembrane region" description="Helical" evidence="10">
    <location>
        <begin position="159"/>
        <end position="181"/>
    </location>
</feature>
<keyword evidence="14" id="KW-1185">Reference proteome</keyword>
<keyword evidence="6 10" id="KW-0812">Transmembrane</keyword>
<keyword evidence="7" id="KW-0864">Zinc transport</keyword>
<feature type="transmembrane region" description="Helical" evidence="10">
    <location>
        <begin position="116"/>
        <end position="139"/>
    </location>
</feature>
<evidence type="ECO:0000259" key="11">
    <source>
        <dbReference type="Pfam" id="PF01545"/>
    </source>
</evidence>
<dbReference type="SUPFAM" id="SSF161111">
    <property type="entry name" value="Cation efflux protein transmembrane domain-like"/>
    <property type="match status" value="1"/>
</dbReference>
<evidence type="ECO:0000256" key="9">
    <source>
        <dbReference type="ARBA" id="ARBA00023136"/>
    </source>
</evidence>
<dbReference type="NCBIfam" id="TIGR01297">
    <property type="entry name" value="CDF"/>
    <property type="match status" value="1"/>
</dbReference>
<feature type="transmembrane region" description="Helical" evidence="10">
    <location>
        <begin position="17"/>
        <end position="37"/>
    </location>
</feature>
<evidence type="ECO:0000256" key="4">
    <source>
        <dbReference type="ARBA" id="ARBA00022475"/>
    </source>
</evidence>
<dbReference type="InterPro" id="IPR058533">
    <property type="entry name" value="Cation_efflux_TM"/>
</dbReference>
<evidence type="ECO:0000256" key="6">
    <source>
        <dbReference type="ARBA" id="ARBA00022692"/>
    </source>
</evidence>
<evidence type="ECO:0000256" key="7">
    <source>
        <dbReference type="ARBA" id="ARBA00022906"/>
    </source>
</evidence>
<dbReference type="EMBL" id="JALKII010000004">
    <property type="protein sequence ID" value="MCK0537631.1"/>
    <property type="molecule type" value="Genomic_DNA"/>
</dbReference>
<feature type="transmembrane region" description="Helical" evidence="10">
    <location>
        <begin position="85"/>
        <end position="104"/>
    </location>
</feature>
<dbReference type="RefSeq" id="WP_246951416.1">
    <property type="nucleotide sequence ID" value="NZ_JALKII010000004.1"/>
</dbReference>
<evidence type="ECO:0000256" key="2">
    <source>
        <dbReference type="ARBA" id="ARBA00010212"/>
    </source>
</evidence>
<feature type="transmembrane region" description="Helical" evidence="10">
    <location>
        <begin position="43"/>
        <end position="65"/>
    </location>
</feature>
<feature type="transmembrane region" description="Helical" evidence="10">
    <location>
        <begin position="187"/>
        <end position="211"/>
    </location>
</feature>
<comment type="subcellular location">
    <subcellularLocation>
        <location evidence="1">Membrane</location>
        <topology evidence="1">Multi-pass membrane protein</topology>
    </subcellularLocation>
</comment>
<dbReference type="Pfam" id="PF01545">
    <property type="entry name" value="Cation_efflux"/>
    <property type="match status" value="1"/>
</dbReference>
<protein>
    <submittedName>
        <fullName evidence="13">Cation diffusion facilitator family transporter</fullName>
    </submittedName>
</protein>
<reference evidence="13" key="1">
    <citation type="submission" date="2022-04" db="EMBL/GenBank/DDBJ databases">
        <title>Alcanivorax sp. CY1518 draft genome sequence.</title>
        <authorList>
            <person name="Zhao G."/>
            <person name="An M."/>
        </authorList>
    </citation>
    <scope>NUCLEOTIDE SEQUENCE</scope>
    <source>
        <strain evidence="13">CY1518</strain>
    </source>
</reference>
<organism evidence="13 14">
    <name type="scientific">Alcanivorax quisquiliarum</name>
    <dbReference type="NCBI Taxonomy" id="2933565"/>
    <lineage>
        <taxon>Bacteria</taxon>
        <taxon>Pseudomonadati</taxon>
        <taxon>Pseudomonadota</taxon>
        <taxon>Gammaproteobacteria</taxon>
        <taxon>Oceanospirillales</taxon>
        <taxon>Alcanivoracaceae</taxon>
        <taxon>Alcanivorax</taxon>
    </lineage>
</organism>